<evidence type="ECO:0000313" key="1">
    <source>
        <dbReference type="EMBL" id="MPL98601.1"/>
    </source>
</evidence>
<dbReference type="InterPro" id="IPR029058">
    <property type="entry name" value="AB_hydrolase_fold"/>
</dbReference>
<dbReference type="Pfam" id="PF11187">
    <property type="entry name" value="Mbeg1-like"/>
    <property type="match status" value="1"/>
</dbReference>
<dbReference type="InterPro" id="IPR024499">
    <property type="entry name" value="Mbeg1-like"/>
</dbReference>
<dbReference type="AlphaFoldDB" id="A0A644W4G5"/>
<sequence>MTDIQIRCGEVLLKHQYIGFGEKNMNLVDYAESQMEDFETTKFNLVDSLVLSQFVYIHFNKVIPGLADNREPVRIGDLLKAEHIPHMLHNVRDPKSNYRLLLALGMSPRFRDIRMCFYSDSLNITEQKQFAAVTYLLNNETAYVAYRGTDSTIVGWKEDFNMAFISPVPSQQEGVSYLNAVAERFPHVLMVGGHSKGGNIAVYSAMECHPAIQDRIVGIYSHDGPGFKDEIFTSENYASIKARIHKTLPQSALIGMLLQHQEDYVVVESKQFWIMQHDPFSWVINKGDFQYTQGITGGAEHINTVINQWLSSLDDEKRELFVTTLYSVIESIGVVNFSDFTEDWYKKTVAAMETVRGIDTETKRFVFETIKSLLVLYVKNLRFPLR</sequence>
<protein>
    <recommendedName>
        <fullName evidence="2">DUF2974 domain-containing protein</fullName>
    </recommendedName>
</protein>
<dbReference type="SUPFAM" id="SSF53474">
    <property type="entry name" value="alpha/beta-Hydrolases"/>
    <property type="match status" value="1"/>
</dbReference>
<comment type="caution">
    <text evidence="1">The sequence shown here is derived from an EMBL/GenBank/DDBJ whole genome shotgun (WGS) entry which is preliminary data.</text>
</comment>
<dbReference type="EMBL" id="VSSQ01000617">
    <property type="protein sequence ID" value="MPL98601.1"/>
    <property type="molecule type" value="Genomic_DNA"/>
</dbReference>
<accession>A0A644W4G5</accession>
<gene>
    <name evidence="1" type="ORF">SDC9_44807</name>
</gene>
<evidence type="ECO:0008006" key="2">
    <source>
        <dbReference type="Google" id="ProtNLM"/>
    </source>
</evidence>
<proteinExistence type="predicted"/>
<reference evidence="1" key="1">
    <citation type="submission" date="2019-08" db="EMBL/GenBank/DDBJ databases">
        <authorList>
            <person name="Kucharzyk K."/>
            <person name="Murdoch R.W."/>
            <person name="Higgins S."/>
            <person name="Loffler F."/>
        </authorList>
    </citation>
    <scope>NUCLEOTIDE SEQUENCE</scope>
</reference>
<name>A0A644W4G5_9ZZZZ</name>
<organism evidence="1">
    <name type="scientific">bioreactor metagenome</name>
    <dbReference type="NCBI Taxonomy" id="1076179"/>
    <lineage>
        <taxon>unclassified sequences</taxon>
        <taxon>metagenomes</taxon>
        <taxon>ecological metagenomes</taxon>
    </lineage>
</organism>